<protein>
    <submittedName>
        <fullName evidence="5">Plancitoxin-1-like</fullName>
    </submittedName>
</protein>
<evidence type="ECO:0000256" key="2">
    <source>
        <dbReference type="ARBA" id="ARBA00022801"/>
    </source>
</evidence>
<dbReference type="GeneID" id="106805317"/>
<reference evidence="5" key="1">
    <citation type="submission" date="2025-08" db="UniProtKB">
        <authorList>
            <consortium name="RefSeq"/>
        </authorList>
    </citation>
    <scope>IDENTIFICATION</scope>
</reference>
<organism evidence="4 5">
    <name type="scientific">Priapulus caudatus</name>
    <name type="common">Priapulid worm</name>
    <dbReference type="NCBI Taxonomy" id="37621"/>
    <lineage>
        <taxon>Eukaryota</taxon>
        <taxon>Metazoa</taxon>
        <taxon>Ecdysozoa</taxon>
        <taxon>Scalidophora</taxon>
        <taxon>Priapulida</taxon>
        <taxon>Priapulimorpha</taxon>
        <taxon>Priapulimorphida</taxon>
        <taxon>Priapulidae</taxon>
        <taxon>Priapulus</taxon>
    </lineage>
</organism>
<feature type="signal peptide" evidence="3">
    <location>
        <begin position="1"/>
        <end position="28"/>
    </location>
</feature>
<keyword evidence="4" id="KW-1185">Reference proteome</keyword>
<dbReference type="InterPro" id="IPR004947">
    <property type="entry name" value="DNase_II"/>
</dbReference>
<keyword evidence="3" id="KW-0732">Signal</keyword>
<comment type="similarity">
    <text evidence="1">Belongs to the DNase II family.</text>
</comment>
<dbReference type="PANTHER" id="PTHR10858">
    <property type="entry name" value="DEOXYRIBONUCLEASE II"/>
    <property type="match status" value="1"/>
</dbReference>
<feature type="chain" id="PRO_5046495421" evidence="3">
    <location>
        <begin position="29"/>
        <end position="187"/>
    </location>
</feature>
<keyword evidence="2" id="KW-0378">Hydrolase</keyword>
<dbReference type="Pfam" id="PF03265">
    <property type="entry name" value="DNase_II"/>
    <property type="match status" value="1"/>
</dbReference>
<name>A0ABM1DQX4_PRICU</name>
<proteinExistence type="inferred from homology"/>
<evidence type="ECO:0000256" key="3">
    <source>
        <dbReference type="SAM" id="SignalP"/>
    </source>
</evidence>
<dbReference type="Proteomes" id="UP000695022">
    <property type="component" value="Unplaced"/>
</dbReference>
<evidence type="ECO:0000256" key="1">
    <source>
        <dbReference type="ARBA" id="ARBA00007527"/>
    </source>
</evidence>
<gene>
    <name evidence="5" type="primary">LOC106805317</name>
</gene>
<accession>A0ABM1DQX4</accession>
<sequence length="187" mass="21013">MEPRAALAVVLPLLLLLLLLQCSSMSQAKTACVDVNNNAVDWFIMLKLPVTKHSKDAGFAAGVGYVYMDANVPKWRKYVKSLNDSDNPVGLLFQQLQSNAKSEDFMHILYNDELPEGPTTEHYGHTKGFLGFDRDSGFWLVHSTPKFPGYTNATYYWPHNGRRNGQSFLCVTYAYSTLGEIATRQLL</sequence>
<evidence type="ECO:0000313" key="4">
    <source>
        <dbReference type="Proteomes" id="UP000695022"/>
    </source>
</evidence>
<dbReference type="RefSeq" id="XP_014662345.1">
    <property type="nucleotide sequence ID" value="XM_014806859.1"/>
</dbReference>
<dbReference type="CDD" id="cd09120">
    <property type="entry name" value="PLDc_DNaseII_1"/>
    <property type="match status" value="1"/>
</dbReference>
<dbReference type="PANTHER" id="PTHR10858:SF23">
    <property type="entry name" value="DEOXYRIBONUCLEASE II"/>
    <property type="match status" value="1"/>
</dbReference>
<evidence type="ECO:0000313" key="5">
    <source>
        <dbReference type="RefSeq" id="XP_014662345.1"/>
    </source>
</evidence>